<reference evidence="16 17" key="1">
    <citation type="submission" date="2019-10" db="EMBL/GenBank/DDBJ databases">
        <title>A soil myxobacterium in the family Polyangiaceae.</title>
        <authorList>
            <person name="Li Y."/>
            <person name="Wang J."/>
        </authorList>
    </citation>
    <scope>NUCLEOTIDE SEQUENCE [LARGE SCALE GENOMIC DNA]</scope>
    <source>
        <strain evidence="16 17">DSM 14734</strain>
    </source>
</reference>
<dbReference type="Pfam" id="PF02887">
    <property type="entry name" value="PK_C"/>
    <property type="match status" value="1"/>
</dbReference>
<dbReference type="SUPFAM" id="SSF51621">
    <property type="entry name" value="Phosphoenolpyruvate/pyruvate domain"/>
    <property type="match status" value="1"/>
</dbReference>
<dbReference type="Gene3D" id="3.40.1380.20">
    <property type="entry name" value="Pyruvate kinase, C-terminal domain"/>
    <property type="match status" value="1"/>
</dbReference>
<evidence type="ECO:0000256" key="10">
    <source>
        <dbReference type="ARBA" id="ARBA00023152"/>
    </source>
</evidence>
<dbReference type="Gene3D" id="2.40.33.10">
    <property type="entry name" value="PK beta-barrel domain-like"/>
    <property type="match status" value="1"/>
</dbReference>
<evidence type="ECO:0000256" key="11">
    <source>
        <dbReference type="ARBA" id="ARBA00023317"/>
    </source>
</evidence>
<feature type="domain" description="Pyruvate kinase C-terminal" evidence="15">
    <location>
        <begin position="415"/>
        <end position="527"/>
    </location>
</feature>
<evidence type="ECO:0000259" key="15">
    <source>
        <dbReference type="Pfam" id="PF02887"/>
    </source>
</evidence>
<keyword evidence="8" id="KW-0067">ATP-binding</keyword>
<dbReference type="InterPro" id="IPR001697">
    <property type="entry name" value="Pyr_Knase"/>
</dbReference>
<evidence type="ECO:0000256" key="12">
    <source>
        <dbReference type="NCBIfam" id="TIGR01064"/>
    </source>
</evidence>
<protein>
    <recommendedName>
        <fullName evidence="3 12">Pyruvate kinase</fullName>
        <ecNumber evidence="3 12">2.7.1.40</ecNumber>
    </recommendedName>
</protein>
<evidence type="ECO:0000256" key="5">
    <source>
        <dbReference type="ARBA" id="ARBA00022723"/>
    </source>
</evidence>
<evidence type="ECO:0000256" key="2">
    <source>
        <dbReference type="ARBA" id="ARBA00008663"/>
    </source>
</evidence>
<evidence type="ECO:0000313" key="17">
    <source>
        <dbReference type="Proteomes" id="UP000440224"/>
    </source>
</evidence>
<dbReference type="InterPro" id="IPR015806">
    <property type="entry name" value="Pyrv_Knase_insert_dom_sf"/>
</dbReference>
<accession>A0A6N7PN39</accession>
<keyword evidence="7 13" id="KW-0418">Kinase</keyword>
<comment type="pathway">
    <text evidence="1 13">Carbohydrate degradation; glycolysis; pyruvate from D-glyceraldehyde 3-phosphate: step 5/5.</text>
</comment>
<comment type="similarity">
    <text evidence="2 13">Belongs to the pyruvate kinase family.</text>
</comment>
<dbReference type="EMBL" id="WJIE01000004">
    <property type="protein sequence ID" value="MRG93329.1"/>
    <property type="molecule type" value="Genomic_DNA"/>
</dbReference>
<dbReference type="InterPro" id="IPR036918">
    <property type="entry name" value="Pyrv_Knase_C_sf"/>
</dbReference>
<dbReference type="InterPro" id="IPR040442">
    <property type="entry name" value="Pyrv_kinase-like_dom_sf"/>
</dbReference>
<dbReference type="Gene3D" id="3.20.20.60">
    <property type="entry name" value="Phosphoenolpyruvate-binding domains"/>
    <property type="match status" value="1"/>
</dbReference>
<dbReference type="SUPFAM" id="SSF52935">
    <property type="entry name" value="PK C-terminal domain-like"/>
    <property type="match status" value="1"/>
</dbReference>
<dbReference type="Pfam" id="PF00224">
    <property type="entry name" value="PK"/>
    <property type="match status" value="1"/>
</dbReference>
<dbReference type="Proteomes" id="UP000440224">
    <property type="component" value="Unassembled WGS sequence"/>
</dbReference>
<dbReference type="InterPro" id="IPR015795">
    <property type="entry name" value="Pyrv_Knase_C"/>
</dbReference>
<evidence type="ECO:0000313" key="16">
    <source>
        <dbReference type="EMBL" id="MRG93329.1"/>
    </source>
</evidence>
<proteinExistence type="inferred from homology"/>
<evidence type="ECO:0000256" key="3">
    <source>
        <dbReference type="ARBA" id="ARBA00012142"/>
    </source>
</evidence>
<dbReference type="NCBIfam" id="TIGR01064">
    <property type="entry name" value="pyruv_kin"/>
    <property type="match status" value="1"/>
</dbReference>
<dbReference type="GO" id="GO:0016301">
    <property type="term" value="F:kinase activity"/>
    <property type="evidence" value="ECO:0007669"/>
    <property type="project" value="UniProtKB-KW"/>
</dbReference>
<feature type="domain" description="Pyruvate kinase barrel" evidence="14">
    <location>
        <begin position="62"/>
        <end position="379"/>
    </location>
</feature>
<dbReference type="OrthoDB" id="9812123at2"/>
<name>A0A6N7PN39_9BACT</name>
<dbReference type="InterPro" id="IPR015793">
    <property type="entry name" value="Pyrv_Knase_brl"/>
</dbReference>
<dbReference type="NCBIfam" id="NF004491">
    <property type="entry name" value="PRK05826.1"/>
    <property type="match status" value="1"/>
</dbReference>
<keyword evidence="17" id="KW-1185">Reference proteome</keyword>
<gene>
    <name evidence="16" type="primary">pyk</name>
    <name evidence="16" type="ORF">GF068_15515</name>
</gene>
<keyword evidence="5" id="KW-0479">Metal-binding</keyword>
<evidence type="ECO:0000256" key="9">
    <source>
        <dbReference type="ARBA" id="ARBA00022842"/>
    </source>
</evidence>
<evidence type="ECO:0000259" key="14">
    <source>
        <dbReference type="Pfam" id="PF00224"/>
    </source>
</evidence>
<sequence length="531" mass="57307">MGPRVARGWHRVKTPWREASSGLVPTTREEGPFQVGRLTDLPGGRPLSTARTSCHAPPVVVRRAKIVCTIGPASEPQLEQLIRAGMDVARLNFSHGTHDEHARRFQAVRAAAEACDKPVAILQDLCGPKIRAGKFEGGTMDVPTDAHVVLVEVTKEQPFAAPGEMPILYEGLAEDLQPGDIVLVDDGRMVLTVIKVDGRRVHTAATQGGQLRDRVGVSLPARRVRLAALTEKDKADLSFGLSLGIDYVALSFVRTAEDIRLVRDICEAWGRPTPIVAKIETPTAVEHLESIIQATDAVMVARGDLGVEFNPERVPVIQREILGLARVHQKPVIVATEMLQSMVTNSRPTRAEASDVATAVFEGTDAVMLSQETATGAHPPLVARVMSRIIMEAEQSKFFRPLSSEVPGVRSNVPESVARNGCDIARDIGARVIVAFTESGSSALYASKHRPVVPIIAFSPNAATRRRLALLWGVVPWPIDKVTSADEMVDRASMLLLANGFVSPGDKFVAIFGAPIGVRGSTNSIRVKVVE</sequence>
<keyword evidence="4 13" id="KW-0808">Transferase</keyword>
<keyword evidence="10 13" id="KW-0324">Glycolysis</keyword>
<dbReference type="GO" id="GO:0004743">
    <property type="term" value="F:pyruvate kinase activity"/>
    <property type="evidence" value="ECO:0007669"/>
    <property type="project" value="UniProtKB-UniRule"/>
</dbReference>
<dbReference type="GO" id="GO:0005524">
    <property type="term" value="F:ATP binding"/>
    <property type="evidence" value="ECO:0007669"/>
    <property type="project" value="UniProtKB-KW"/>
</dbReference>
<dbReference type="GO" id="GO:0030955">
    <property type="term" value="F:potassium ion binding"/>
    <property type="evidence" value="ECO:0007669"/>
    <property type="project" value="UniProtKB-UniRule"/>
</dbReference>
<dbReference type="GO" id="GO:0000287">
    <property type="term" value="F:magnesium ion binding"/>
    <property type="evidence" value="ECO:0007669"/>
    <property type="project" value="UniProtKB-UniRule"/>
</dbReference>
<dbReference type="InterPro" id="IPR011037">
    <property type="entry name" value="Pyrv_Knase-like_insert_dom_sf"/>
</dbReference>
<dbReference type="EC" id="2.7.1.40" evidence="3 12"/>
<evidence type="ECO:0000256" key="8">
    <source>
        <dbReference type="ARBA" id="ARBA00022840"/>
    </source>
</evidence>
<keyword evidence="6" id="KW-0547">Nucleotide-binding</keyword>
<dbReference type="PRINTS" id="PR01050">
    <property type="entry name" value="PYRUVTKNASE"/>
</dbReference>
<dbReference type="PANTHER" id="PTHR11817">
    <property type="entry name" value="PYRUVATE KINASE"/>
    <property type="match status" value="1"/>
</dbReference>
<comment type="catalytic activity">
    <reaction evidence="13">
        <text>pyruvate + ATP = phosphoenolpyruvate + ADP + H(+)</text>
        <dbReference type="Rhea" id="RHEA:18157"/>
        <dbReference type="ChEBI" id="CHEBI:15361"/>
        <dbReference type="ChEBI" id="CHEBI:15378"/>
        <dbReference type="ChEBI" id="CHEBI:30616"/>
        <dbReference type="ChEBI" id="CHEBI:58702"/>
        <dbReference type="ChEBI" id="CHEBI:456216"/>
        <dbReference type="EC" id="2.7.1.40"/>
    </reaction>
</comment>
<evidence type="ECO:0000256" key="13">
    <source>
        <dbReference type="RuleBase" id="RU000504"/>
    </source>
</evidence>
<dbReference type="UniPathway" id="UPA00109">
    <property type="reaction ID" value="UER00188"/>
</dbReference>
<comment type="caution">
    <text evidence="16">The sequence shown here is derived from an EMBL/GenBank/DDBJ whole genome shotgun (WGS) entry which is preliminary data.</text>
</comment>
<keyword evidence="9 13" id="KW-0460">Magnesium</keyword>
<dbReference type="SUPFAM" id="SSF50800">
    <property type="entry name" value="PK beta-barrel domain-like"/>
    <property type="match status" value="1"/>
</dbReference>
<dbReference type="InterPro" id="IPR015813">
    <property type="entry name" value="Pyrv/PenolPyrv_kinase-like_dom"/>
</dbReference>
<evidence type="ECO:0000256" key="1">
    <source>
        <dbReference type="ARBA" id="ARBA00004997"/>
    </source>
</evidence>
<evidence type="ECO:0000256" key="6">
    <source>
        <dbReference type="ARBA" id="ARBA00022741"/>
    </source>
</evidence>
<dbReference type="AlphaFoldDB" id="A0A6N7PN39"/>
<organism evidence="16 17">
    <name type="scientific">Polyangium spumosum</name>
    <dbReference type="NCBI Taxonomy" id="889282"/>
    <lineage>
        <taxon>Bacteria</taxon>
        <taxon>Pseudomonadati</taxon>
        <taxon>Myxococcota</taxon>
        <taxon>Polyangia</taxon>
        <taxon>Polyangiales</taxon>
        <taxon>Polyangiaceae</taxon>
        <taxon>Polyangium</taxon>
    </lineage>
</organism>
<dbReference type="NCBIfam" id="NF004978">
    <property type="entry name" value="PRK06354.1"/>
    <property type="match status" value="1"/>
</dbReference>
<evidence type="ECO:0000256" key="4">
    <source>
        <dbReference type="ARBA" id="ARBA00022679"/>
    </source>
</evidence>
<evidence type="ECO:0000256" key="7">
    <source>
        <dbReference type="ARBA" id="ARBA00022777"/>
    </source>
</evidence>
<keyword evidence="11 16" id="KW-0670">Pyruvate</keyword>